<name>G8BZT3_TETPH</name>
<dbReference type="KEGG" id="tpf:TPHA_0L00550"/>
<dbReference type="GeneID" id="11531791"/>
<evidence type="ECO:0000313" key="8">
    <source>
        <dbReference type="EMBL" id="CCE65411.1"/>
    </source>
</evidence>
<evidence type="ECO:0000256" key="3">
    <source>
        <dbReference type="ARBA" id="ARBA00022927"/>
    </source>
</evidence>
<dbReference type="EMBL" id="HE612867">
    <property type="protein sequence ID" value="CCE65411.1"/>
    <property type="molecule type" value="Genomic_DNA"/>
</dbReference>
<protein>
    <recommendedName>
        <fullName evidence="7">t-SNARE coiled-coil homology domain-containing protein</fullName>
    </recommendedName>
</protein>
<sequence length="259" mass="29623">MLGLRVSYEIGRLQDLVDERRRLVEVLGLTPSKNDTLRLRSQLGNMVELFKGQNASDIAESVKKYNAIVDDARDIVDDVELESYKFEIKQTDPEVSPSVANNDEVHSVKKVRFSDNMVSYKDSTEDTSVEETTFQPYHDYEDSTRGVELAPSNNLLPMASNKELFIEQQQQLLEQDTHLGTLADSVGRTHEMSVDINREIEDQHHTVLYDLENLIDNNGRNLKRAKKRLEIFEKTARANGPCFIIIILVMILLFLIIVL</sequence>
<dbReference type="Pfam" id="PF05739">
    <property type="entry name" value="SNARE"/>
    <property type="match status" value="1"/>
</dbReference>
<reference evidence="8 9" key="1">
    <citation type="journal article" date="2011" name="Proc. Natl. Acad. Sci. U.S.A.">
        <title>Evolutionary erosion of yeast sex chromosomes by mating-type switching accidents.</title>
        <authorList>
            <person name="Gordon J.L."/>
            <person name="Armisen D."/>
            <person name="Proux-Wera E."/>
            <person name="Oheigeartaigh S.S."/>
            <person name="Byrne K.P."/>
            <person name="Wolfe K.H."/>
        </authorList>
    </citation>
    <scope>NUCLEOTIDE SEQUENCE [LARGE SCALE GENOMIC DNA]</scope>
    <source>
        <strain evidence="9">ATCC 24235 / CBS 4417 / NBRC 1672 / NRRL Y-8282 / UCD 70-5</strain>
    </source>
</reference>
<keyword evidence="3" id="KW-0653">Protein transport</keyword>
<evidence type="ECO:0000256" key="5">
    <source>
        <dbReference type="ARBA" id="ARBA00023136"/>
    </source>
</evidence>
<evidence type="ECO:0000256" key="6">
    <source>
        <dbReference type="SAM" id="Phobius"/>
    </source>
</evidence>
<dbReference type="RefSeq" id="XP_003687845.1">
    <property type="nucleotide sequence ID" value="XM_003687797.1"/>
</dbReference>
<evidence type="ECO:0000259" key="7">
    <source>
        <dbReference type="SMART" id="SM00397"/>
    </source>
</evidence>
<evidence type="ECO:0000256" key="2">
    <source>
        <dbReference type="ARBA" id="ARBA00022448"/>
    </source>
</evidence>
<dbReference type="GO" id="GO:0005484">
    <property type="term" value="F:SNAP receptor activity"/>
    <property type="evidence" value="ECO:0007669"/>
    <property type="project" value="EnsemblFungi"/>
</dbReference>
<evidence type="ECO:0000313" key="9">
    <source>
        <dbReference type="Proteomes" id="UP000005666"/>
    </source>
</evidence>
<comment type="subcellular location">
    <subcellularLocation>
        <location evidence="1">Endomembrane system</location>
    </subcellularLocation>
</comment>
<dbReference type="Proteomes" id="UP000005666">
    <property type="component" value="Chromosome 12"/>
</dbReference>
<dbReference type="AlphaFoldDB" id="G8BZT3"/>
<dbReference type="OMA" id="ELMGTRH"/>
<dbReference type="OrthoDB" id="244190at2759"/>
<dbReference type="HOGENOM" id="CLU_053570_2_1_1"/>
<evidence type="ECO:0000256" key="1">
    <source>
        <dbReference type="ARBA" id="ARBA00004308"/>
    </source>
</evidence>
<dbReference type="SUPFAM" id="SSF58038">
    <property type="entry name" value="SNARE fusion complex"/>
    <property type="match status" value="1"/>
</dbReference>
<feature type="transmembrane region" description="Helical" evidence="6">
    <location>
        <begin position="236"/>
        <end position="258"/>
    </location>
</feature>
<dbReference type="GO" id="GO:0006896">
    <property type="term" value="P:Golgi to vacuole transport"/>
    <property type="evidence" value="ECO:0007669"/>
    <property type="project" value="EnsemblFungi"/>
</dbReference>
<proteinExistence type="predicted"/>
<organism evidence="8 9">
    <name type="scientific">Tetrapisispora phaffii (strain ATCC 24235 / CBS 4417 / NBRC 1672 / NRRL Y-8282 / UCD 70-5)</name>
    <name type="common">Yeast</name>
    <name type="synonym">Fabospora phaffii</name>
    <dbReference type="NCBI Taxonomy" id="1071381"/>
    <lineage>
        <taxon>Eukaryota</taxon>
        <taxon>Fungi</taxon>
        <taxon>Dikarya</taxon>
        <taxon>Ascomycota</taxon>
        <taxon>Saccharomycotina</taxon>
        <taxon>Saccharomycetes</taxon>
        <taxon>Saccharomycetales</taxon>
        <taxon>Saccharomycetaceae</taxon>
        <taxon>Tetrapisispora</taxon>
    </lineage>
</organism>
<dbReference type="GO" id="GO:0015031">
    <property type="term" value="P:protein transport"/>
    <property type="evidence" value="ECO:0007669"/>
    <property type="project" value="UniProtKB-KW"/>
</dbReference>
<dbReference type="eggNOG" id="ENOG502RZK4">
    <property type="taxonomic scope" value="Eukaryota"/>
</dbReference>
<dbReference type="InterPro" id="IPR000727">
    <property type="entry name" value="T_SNARE_dom"/>
</dbReference>
<dbReference type="GO" id="GO:0005768">
    <property type="term" value="C:endosome"/>
    <property type="evidence" value="ECO:0007669"/>
    <property type="project" value="EnsemblFungi"/>
</dbReference>
<dbReference type="Gene3D" id="1.20.5.110">
    <property type="match status" value="1"/>
</dbReference>
<keyword evidence="9" id="KW-1185">Reference proteome</keyword>
<evidence type="ECO:0000256" key="4">
    <source>
        <dbReference type="ARBA" id="ARBA00023054"/>
    </source>
</evidence>
<keyword evidence="6" id="KW-0812">Transmembrane</keyword>
<dbReference type="SMART" id="SM00397">
    <property type="entry name" value="t_SNARE"/>
    <property type="match status" value="1"/>
</dbReference>
<gene>
    <name evidence="8" type="primary">TPHA0L00550</name>
    <name evidence="8" type="ordered locus">TPHA_0L00550</name>
</gene>
<accession>G8BZT3</accession>
<keyword evidence="5 6" id="KW-0472">Membrane</keyword>
<dbReference type="CDD" id="cd15859">
    <property type="entry name" value="SNARE_SYN8"/>
    <property type="match status" value="1"/>
</dbReference>
<keyword evidence="2" id="KW-0813">Transport</keyword>
<keyword evidence="6" id="KW-1133">Transmembrane helix</keyword>
<dbReference type="FunFam" id="1.20.5.110:FF:000060">
    <property type="entry name" value="SNARE complex subunit (Syn8)"/>
    <property type="match status" value="1"/>
</dbReference>
<keyword evidence="4" id="KW-0175">Coiled coil</keyword>
<feature type="domain" description="T-SNARE coiled-coil homology" evidence="7">
    <location>
        <begin position="164"/>
        <end position="232"/>
    </location>
</feature>
<dbReference type="STRING" id="1071381.G8BZT3"/>